<keyword evidence="11" id="KW-1185">Reference proteome</keyword>
<protein>
    <submittedName>
        <fullName evidence="10">Multisubunit sodium/proton antiporter, MrpD subunit</fullName>
    </submittedName>
</protein>
<evidence type="ECO:0000256" key="8">
    <source>
        <dbReference type="SAM" id="Phobius"/>
    </source>
</evidence>
<evidence type="ECO:0000256" key="6">
    <source>
        <dbReference type="ARBA" id="ARBA00023136"/>
    </source>
</evidence>
<feature type="transmembrane region" description="Helical" evidence="8">
    <location>
        <begin position="112"/>
        <end position="132"/>
    </location>
</feature>
<organism evidence="10 11">
    <name type="scientific">Natronincola ferrireducens</name>
    <dbReference type="NCBI Taxonomy" id="393762"/>
    <lineage>
        <taxon>Bacteria</taxon>
        <taxon>Bacillati</taxon>
        <taxon>Bacillota</taxon>
        <taxon>Clostridia</taxon>
        <taxon>Peptostreptococcales</taxon>
        <taxon>Natronincolaceae</taxon>
        <taxon>Natronincola</taxon>
    </lineage>
</organism>
<comment type="similarity">
    <text evidence="2">Belongs to the CPA3 antiporters (TC 2.A.63) subunit D family.</text>
</comment>
<feature type="transmembrane region" description="Helical" evidence="8">
    <location>
        <begin position="285"/>
        <end position="303"/>
    </location>
</feature>
<dbReference type="PRINTS" id="PR01434">
    <property type="entry name" value="NADHDHGNASE5"/>
</dbReference>
<dbReference type="RefSeq" id="WP_090553883.1">
    <property type="nucleotide sequence ID" value="NZ_FNFP01000005.1"/>
</dbReference>
<sequence>MNSIHFPVYILLLMLLTAVIIPVGKNIFDLKFKASIMGVLGVTWVLALTTLIHVMRNGGYRYNFGNWPSSIGIEFIIDEFSAMMTFVIITMSILVLIYSLRDIEHEISAVQITRYYTLVFLLLFSMIGITLTNDLFNLYVFMEILSLTSCGIISIKKKKENLLATLKYLMLGTIGSVSVLMGIALLYMVTGNLNMTENYKIIAETWQLYPRNILIALGFVLTGFGIKAAVFPLHSWLPDAHSTAPTPSSALLSGLVVKVYVFAAMKLLFRVVGIEIIDTINVPQFITYFAVTGMIMGSVFAIGQKDIKRLLAYSSVAQIGYIFLGLGLGTVQGFSAALFHVVTHALMKSALFLSAGAIIYKKGKRDIREFEGIGYEMPITMIVFSIAALGMIGIPGINGFMSKWYLSFAVLEAGKPIYLLLILVSSFLNAVYYLPIIITAFLRESKERKNEMIMDGLPRTMTVPMVIIASLCIVIGFFPQIVMIIVERAVPTFF</sequence>
<keyword evidence="6 8" id="KW-0472">Membrane</keyword>
<feature type="transmembrane region" description="Helical" evidence="8">
    <location>
        <begin position="310"/>
        <end position="331"/>
    </location>
</feature>
<evidence type="ECO:0000313" key="11">
    <source>
        <dbReference type="Proteomes" id="UP000198718"/>
    </source>
</evidence>
<feature type="transmembrane region" description="Helical" evidence="8">
    <location>
        <begin position="36"/>
        <end position="55"/>
    </location>
</feature>
<feature type="transmembrane region" description="Helical" evidence="8">
    <location>
        <begin position="209"/>
        <end position="230"/>
    </location>
</feature>
<dbReference type="GO" id="GO:0005886">
    <property type="term" value="C:plasma membrane"/>
    <property type="evidence" value="ECO:0007669"/>
    <property type="project" value="UniProtKB-SubCell"/>
</dbReference>
<evidence type="ECO:0000256" key="7">
    <source>
        <dbReference type="RuleBase" id="RU000320"/>
    </source>
</evidence>
<dbReference type="OrthoDB" id="9807568at2"/>
<feature type="transmembrane region" description="Helical" evidence="8">
    <location>
        <begin position="417"/>
        <end position="442"/>
    </location>
</feature>
<evidence type="ECO:0000259" key="9">
    <source>
        <dbReference type="Pfam" id="PF00361"/>
    </source>
</evidence>
<keyword evidence="3" id="KW-1003">Cell membrane</keyword>
<dbReference type="EMBL" id="FNFP01000005">
    <property type="protein sequence ID" value="SDK95759.1"/>
    <property type="molecule type" value="Genomic_DNA"/>
</dbReference>
<feature type="transmembrane region" description="Helical" evidence="8">
    <location>
        <begin position="251"/>
        <end position="273"/>
    </location>
</feature>
<dbReference type="Pfam" id="PF00361">
    <property type="entry name" value="Proton_antipo_M"/>
    <property type="match status" value="1"/>
</dbReference>
<feature type="transmembrane region" description="Helical" evidence="8">
    <location>
        <begin position="463"/>
        <end position="486"/>
    </location>
</feature>
<feature type="transmembrane region" description="Helical" evidence="8">
    <location>
        <begin position="75"/>
        <end position="100"/>
    </location>
</feature>
<feature type="transmembrane region" description="Helical" evidence="8">
    <location>
        <begin position="337"/>
        <end position="360"/>
    </location>
</feature>
<gene>
    <name evidence="10" type="ORF">SAMN05660472_02354</name>
</gene>
<feature type="transmembrane region" description="Helical" evidence="8">
    <location>
        <begin position="6"/>
        <end position="24"/>
    </location>
</feature>
<evidence type="ECO:0000256" key="1">
    <source>
        <dbReference type="ARBA" id="ARBA00004651"/>
    </source>
</evidence>
<evidence type="ECO:0000256" key="3">
    <source>
        <dbReference type="ARBA" id="ARBA00022475"/>
    </source>
</evidence>
<feature type="transmembrane region" description="Helical" evidence="8">
    <location>
        <begin position="372"/>
        <end position="397"/>
    </location>
</feature>
<dbReference type="PANTHER" id="PTHR42703:SF1">
    <property type="entry name" value="NA(+)_H(+) ANTIPORTER SUBUNIT D1"/>
    <property type="match status" value="1"/>
</dbReference>
<name>A0A1G9G520_9FIRM</name>
<reference evidence="10 11" key="1">
    <citation type="submission" date="2016-10" db="EMBL/GenBank/DDBJ databases">
        <authorList>
            <person name="de Groot N.N."/>
        </authorList>
    </citation>
    <scope>NUCLEOTIDE SEQUENCE [LARGE SCALE GENOMIC DNA]</scope>
    <source>
        <strain evidence="10 11">DSM 18346</strain>
    </source>
</reference>
<dbReference type="PANTHER" id="PTHR42703">
    <property type="entry name" value="NADH DEHYDROGENASE"/>
    <property type="match status" value="1"/>
</dbReference>
<comment type="subcellular location">
    <subcellularLocation>
        <location evidence="1">Cell membrane</location>
        <topology evidence="1">Multi-pass membrane protein</topology>
    </subcellularLocation>
    <subcellularLocation>
        <location evidence="7">Membrane</location>
        <topology evidence="7">Multi-pass membrane protein</topology>
    </subcellularLocation>
</comment>
<evidence type="ECO:0000313" key="10">
    <source>
        <dbReference type="EMBL" id="SDK95759.1"/>
    </source>
</evidence>
<feature type="domain" description="NADH:quinone oxidoreductase/Mrp antiporter transmembrane" evidence="9">
    <location>
        <begin position="133"/>
        <end position="428"/>
    </location>
</feature>
<keyword evidence="4 7" id="KW-0812">Transmembrane</keyword>
<dbReference type="AlphaFoldDB" id="A0A1G9G520"/>
<evidence type="ECO:0000256" key="5">
    <source>
        <dbReference type="ARBA" id="ARBA00022989"/>
    </source>
</evidence>
<accession>A0A1G9G520</accession>
<dbReference type="InterPro" id="IPR050586">
    <property type="entry name" value="CPA3_Na-H_Antiporter_D"/>
</dbReference>
<feature type="transmembrane region" description="Helical" evidence="8">
    <location>
        <begin position="168"/>
        <end position="189"/>
    </location>
</feature>
<keyword evidence="5 8" id="KW-1133">Transmembrane helix</keyword>
<dbReference type="InterPro" id="IPR001750">
    <property type="entry name" value="ND/Mrp_TM"/>
</dbReference>
<proteinExistence type="inferred from homology"/>
<dbReference type="Proteomes" id="UP000198718">
    <property type="component" value="Unassembled WGS sequence"/>
</dbReference>
<feature type="transmembrane region" description="Helical" evidence="8">
    <location>
        <begin position="138"/>
        <end position="156"/>
    </location>
</feature>
<evidence type="ECO:0000256" key="4">
    <source>
        <dbReference type="ARBA" id="ARBA00022692"/>
    </source>
</evidence>
<dbReference type="STRING" id="393762.SAMN05660472_02354"/>
<evidence type="ECO:0000256" key="2">
    <source>
        <dbReference type="ARBA" id="ARBA00005346"/>
    </source>
</evidence>